<evidence type="ECO:0000256" key="13">
    <source>
        <dbReference type="ARBA" id="ARBA00023180"/>
    </source>
</evidence>
<keyword evidence="3" id="KW-0328">Glycosyltransferase</keyword>
<keyword evidence="9" id="KW-1133">Transmembrane helix</keyword>
<evidence type="ECO:0000256" key="12">
    <source>
        <dbReference type="ARBA" id="ARBA00023157"/>
    </source>
</evidence>
<keyword evidence="6" id="KW-0479">Metal-binding</keyword>
<evidence type="ECO:0000256" key="6">
    <source>
        <dbReference type="ARBA" id="ARBA00022723"/>
    </source>
</evidence>
<dbReference type="PANTHER" id="PTHR46025:SF3">
    <property type="entry name" value="XYLOSYLTRANSFERASE OXT"/>
    <property type="match status" value="1"/>
</dbReference>
<evidence type="ECO:0000256" key="2">
    <source>
        <dbReference type="ARBA" id="ARBA00004648"/>
    </source>
</evidence>
<evidence type="ECO:0000256" key="7">
    <source>
        <dbReference type="ARBA" id="ARBA00022824"/>
    </source>
</evidence>
<evidence type="ECO:0000256" key="4">
    <source>
        <dbReference type="ARBA" id="ARBA00022679"/>
    </source>
</evidence>
<evidence type="ECO:0000256" key="11">
    <source>
        <dbReference type="ARBA" id="ARBA00023136"/>
    </source>
</evidence>
<evidence type="ECO:0000256" key="5">
    <source>
        <dbReference type="ARBA" id="ARBA00022692"/>
    </source>
</evidence>
<geneLocation type="plasmid" evidence="15 16">
    <name>pPP3</name>
</geneLocation>
<keyword evidence="8" id="KW-0735">Signal-anchor</keyword>
<evidence type="ECO:0000256" key="9">
    <source>
        <dbReference type="ARBA" id="ARBA00022989"/>
    </source>
</evidence>
<evidence type="ECO:0000256" key="1">
    <source>
        <dbReference type="ARBA" id="ARBA00004323"/>
    </source>
</evidence>
<dbReference type="Proteomes" id="UP001354989">
    <property type="component" value="Plasmid pPP3"/>
</dbReference>
<dbReference type="EMBL" id="AP025295">
    <property type="protein sequence ID" value="BDD01666.1"/>
    <property type="molecule type" value="Genomic_DNA"/>
</dbReference>
<sequence length="324" mass="38377">MKLTFVILYHKNPIQLFRLVNHLTGPSCSVVIHVCKNESEENFNKIKTYFSNYDNVRFSKRSRGRWGGFSLVKASLDAMQLAVDEFQFDYLYLISGQDYPVISSSEMMSFLKDHRGKEFINYWPMNPAYLSEDYFNVVKQRHIKDHSRQQDRYNLYYFWWKGQKKAFPGHFNQHISSKKEWLIEFVKRGVHAVVPQRSFMSGLAPYAGSQWFTLSFDCVNYCLQVANRRLDYVKYMQKVSVPDEMFFQSIILNGDFQSKVINHNLRAIFFSDQEGPQPHPEILDESYLPKILNSKAHFSRKFDMDFDEKILNLLDEHNSKTQQL</sequence>
<proteinExistence type="predicted"/>
<keyword evidence="15" id="KW-0614">Plasmid</keyword>
<organism evidence="15 16">
    <name type="scientific">Persicobacter psychrovividus</name>
    <dbReference type="NCBI Taxonomy" id="387638"/>
    <lineage>
        <taxon>Bacteria</taxon>
        <taxon>Pseudomonadati</taxon>
        <taxon>Bacteroidota</taxon>
        <taxon>Cytophagia</taxon>
        <taxon>Cytophagales</taxon>
        <taxon>Persicobacteraceae</taxon>
        <taxon>Persicobacter</taxon>
    </lineage>
</organism>
<evidence type="ECO:0000256" key="14">
    <source>
        <dbReference type="ARBA" id="ARBA00042865"/>
    </source>
</evidence>
<keyword evidence="4 15" id="KW-0808">Transferase</keyword>
<evidence type="ECO:0000256" key="10">
    <source>
        <dbReference type="ARBA" id="ARBA00023034"/>
    </source>
</evidence>
<accession>A0ABM7VKY9</accession>
<keyword evidence="7" id="KW-0256">Endoplasmic reticulum</keyword>
<dbReference type="RefSeq" id="WP_338398859.1">
    <property type="nucleotide sequence ID" value="NZ_AP025295.1"/>
</dbReference>
<keyword evidence="16" id="KW-1185">Reference proteome</keyword>
<evidence type="ECO:0000313" key="15">
    <source>
        <dbReference type="EMBL" id="BDD01666.1"/>
    </source>
</evidence>
<comment type="subcellular location">
    <subcellularLocation>
        <location evidence="2">Endoplasmic reticulum membrane</location>
        <topology evidence="2">Single-pass type II membrane protein</topology>
    </subcellularLocation>
    <subcellularLocation>
        <location evidence="1">Golgi apparatus membrane</location>
        <topology evidence="1">Single-pass type II membrane protein</topology>
    </subcellularLocation>
</comment>
<protein>
    <recommendedName>
        <fullName evidence="14">Peptide O-xylosyltransferase</fullName>
    </recommendedName>
</protein>
<keyword evidence="5" id="KW-0812">Transmembrane</keyword>
<gene>
    <name evidence="15" type="ORF">PEPS_39460</name>
</gene>
<dbReference type="GO" id="GO:0016740">
    <property type="term" value="F:transferase activity"/>
    <property type="evidence" value="ECO:0007669"/>
    <property type="project" value="UniProtKB-KW"/>
</dbReference>
<keyword evidence="12" id="KW-1015">Disulfide bond</keyword>
<dbReference type="InterPro" id="IPR043538">
    <property type="entry name" value="XYLT"/>
</dbReference>
<name>A0ABM7VKY9_9BACT</name>
<dbReference type="PANTHER" id="PTHR46025">
    <property type="entry name" value="XYLOSYLTRANSFERASE OXT"/>
    <property type="match status" value="1"/>
</dbReference>
<keyword evidence="11" id="KW-0472">Membrane</keyword>
<dbReference type="InterPro" id="IPR003406">
    <property type="entry name" value="Glyco_trans_14"/>
</dbReference>
<evidence type="ECO:0000256" key="3">
    <source>
        <dbReference type="ARBA" id="ARBA00022676"/>
    </source>
</evidence>
<evidence type="ECO:0000313" key="16">
    <source>
        <dbReference type="Proteomes" id="UP001354989"/>
    </source>
</evidence>
<evidence type="ECO:0000256" key="8">
    <source>
        <dbReference type="ARBA" id="ARBA00022968"/>
    </source>
</evidence>
<keyword evidence="10" id="KW-0333">Golgi apparatus</keyword>
<dbReference type="Pfam" id="PF02485">
    <property type="entry name" value="Branch"/>
    <property type="match status" value="1"/>
</dbReference>
<keyword evidence="13" id="KW-0325">Glycoprotein</keyword>
<reference evidence="15 16" key="1">
    <citation type="submission" date="2021-12" db="EMBL/GenBank/DDBJ databases">
        <title>Genome sequencing of bacteria with rrn-lacking chromosome and rrn-plasmid.</title>
        <authorList>
            <person name="Anda M."/>
            <person name="Iwasaki W."/>
        </authorList>
    </citation>
    <scope>NUCLEOTIDE SEQUENCE [LARGE SCALE GENOMIC DNA]</scope>
    <source>
        <strain evidence="15 16">NBRC 101262</strain>
        <plasmid evidence="15 16">pPP3</plasmid>
    </source>
</reference>